<dbReference type="EMBL" id="HACG01001871">
    <property type="protein sequence ID" value="CEK48736.1"/>
    <property type="molecule type" value="Transcribed_RNA"/>
</dbReference>
<name>A0A0B6XYW0_9EUPU</name>
<feature type="non-terminal residue" evidence="1">
    <location>
        <position position="1"/>
    </location>
</feature>
<sequence>HNVDKDISSKVKVSSHIPSSLTDFLALETHKHPVETKPLGESLYLQTVDVANQAMLRYARDYKTFIRKLARGSKQRWDWMQRVYPFHNKTSPETKHVCSRTSGRIFEVRFRLKMSTWLNVNR</sequence>
<evidence type="ECO:0000313" key="1">
    <source>
        <dbReference type="EMBL" id="CEK48736.1"/>
    </source>
</evidence>
<organism evidence="1">
    <name type="scientific">Arion vulgaris</name>
    <dbReference type="NCBI Taxonomy" id="1028688"/>
    <lineage>
        <taxon>Eukaryota</taxon>
        <taxon>Metazoa</taxon>
        <taxon>Spiralia</taxon>
        <taxon>Lophotrochozoa</taxon>
        <taxon>Mollusca</taxon>
        <taxon>Gastropoda</taxon>
        <taxon>Heterobranchia</taxon>
        <taxon>Euthyneura</taxon>
        <taxon>Panpulmonata</taxon>
        <taxon>Eupulmonata</taxon>
        <taxon>Stylommatophora</taxon>
        <taxon>Helicina</taxon>
        <taxon>Arionoidea</taxon>
        <taxon>Arionidae</taxon>
        <taxon>Arion</taxon>
    </lineage>
</organism>
<dbReference type="AlphaFoldDB" id="A0A0B6XYW0"/>
<accession>A0A0B6XYW0</accession>
<reference evidence="1" key="1">
    <citation type="submission" date="2014-12" db="EMBL/GenBank/DDBJ databases">
        <title>Insight into the proteome of Arion vulgaris.</title>
        <authorList>
            <person name="Aradska J."/>
            <person name="Bulat T."/>
            <person name="Smidak R."/>
            <person name="Sarate P."/>
            <person name="Gangsoo J."/>
            <person name="Sialana F."/>
            <person name="Bilban M."/>
            <person name="Lubec G."/>
        </authorList>
    </citation>
    <scope>NUCLEOTIDE SEQUENCE</scope>
    <source>
        <tissue evidence="1">Skin</tissue>
    </source>
</reference>
<gene>
    <name evidence="1" type="primary">ORF5007</name>
</gene>
<proteinExistence type="predicted"/>
<protein>
    <submittedName>
        <fullName evidence="1">Uncharacterized protein</fullName>
    </submittedName>
</protein>